<dbReference type="EMBL" id="JBBPCN010000001">
    <property type="protein sequence ID" value="MEK8073186.1"/>
    <property type="molecule type" value="Genomic_DNA"/>
</dbReference>
<protein>
    <submittedName>
        <fullName evidence="1">Uncharacterized protein</fullName>
    </submittedName>
</protein>
<name>A0ABU9D2I3_9NOCA</name>
<organism evidence="1 2">
    <name type="scientific">Rhodococcus navarretei</name>
    <dbReference type="NCBI Taxonomy" id="3128981"/>
    <lineage>
        <taxon>Bacteria</taxon>
        <taxon>Bacillati</taxon>
        <taxon>Actinomycetota</taxon>
        <taxon>Actinomycetes</taxon>
        <taxon>Mycobacteriales</taxon>
        <taxon>Nocardiaceae</taxon>
        <taxon>Rhodococcus</taxon>
    </lineage>
</organism>
<keyword evidence="2" id="KW-1185">Reference proteome</keyword>
<accession>A0ABU9D2I3</accession>
<proteinExistence type="predicted"/>
<dbReference type="RefSeq" id="WP_341442281.1">
    <property type="nucleotide sequence ID" value="NZ_JBBPCN010000001.1"/>
</dbReference>
<comment type="caution">
    <text evidence="1">The sequence shown here is derived from an EMBL/GenBank/DDBJ whole genome shotgun (WGS) entry which is preliminary data.</text>
</comment>
<evidence type="ECO:0000313" key="1">
    <source>
        <dbReference type="EMBL" id="MEK8073186.1"/>
    </source>
</evidence>
<dbReference type="Proteomes" id="UP001456513">
    <property type="component" value="Unassembled WGS sequence"/>
</dbReference>
<reference evidence="1 2" key="1">
    <citation type="submission" date="2024-03" db="EMBL/GenBank/DDBJ databases">
        <title>Rhodococcus navarretei sp. nov. and Pseudarthrobacter quantumdoti sp. nov., two new species with the ability to biosynthesize Quantum Dots isolated from soil samples at Union Glacier, Antarctica.</title>
        <authorList>
            <person name="Vargas M."/>
        </authorList>
    </citation>
    <scope>NUCLEOTIDE SEQUENCE [LARGE SCALE GENOMIC DNA]</scope>
    <source>
        <strain evidence="1 2">EXRC-4A-4</strain>
    </source>
</reference>
<sequence length="53" mass="5822">MDTIVEGTLFAWARTSVGDWLASVTFSIPTGNKMGRLDLDRQWVPANAITPIT</sequence>
<evidence type="ECO:0000313" key="2">
    <source>
        <dbReference type="Proteomes" id="UP001456513"/>
    </source>
</evidence>
<gene>
    <name evidence="1" type="ORF">AABD04_20270</name>
</gene>